<feature type="transmembrane region" description="Helical" evidence="1">
    <location>
        <begin position="332"/>
        <end position="351"/>
    </location>
</feature>
<dbReference type="HOGENOM" id="CLU_002755_1_2_6"/>
<dbReference type="Gene3D" id="3.30.70.1430">
    <property type="entry name" value="Multidrug efflux transporter AcrB pore domain"/>
    <property type="match status" value="2"/>
</dbReference>
<dbReference type="InterPro" id="IPR027463">
    <property type="entry name" value="AcrB_DN_DC_subdom"/>
</dbReference>
<reference evidence="2 3" key="1">
    <citation type="journal article" date="2012" name="ISME J.">
        <title>Genomic insights to SAR86, an abundant and uncultivated marine bacterial lineage.</title>
        <authorList>
            <person name="Dupont C.L."/>
            <person name="Rusch D.B."/>
            <person name="Yooseph S."/>
            <person name="Lombardo M.J."/>
            <person name="Richter R.A."/>
            <person name="Valas R."/>
            <person name="Novotny M."/>
            <person name="Yee-Greenbaum J."/>
            <person name="Selengut J.D."/>
            <person name="Haft D.H."/>
            <person name="Halpern A.L."/>
            <person name="Lasken R.S."/>
            <person name="Nealson K."/>
            <person name="Friedman R."/>
            <person name="Venter J.C."/>
        </authorList>
    </citation>
    <scope>NUCLEOTIDE SEQUENCE [LARGE SCALE GENOMIC DNA]</scope>
</reference>
<dbReference type="Gene3D" id="1.20.1640.10">
    <property type="entry name" value="Multidrug efflux transporter AcrB transmembrane domain"/>
    <property type="match status" value="2"/>
</dbReference>
<feature type="transmembrane region" description="Helical" evidence="1">
    <location>
        <begin position="846"/>
        <end position="864"/>
    </location>
</feature>
<dbReference type="GO" id="GO:0005886">
    <property type="term" value="C:plasma membrane"/>
    <property type="evidence" value="ECO:0007669"/>
    <property type="project" value="TreeGrafter"/>
</dbReference>
<accession>J4V6H8</accession>
<keyword evidence="1" id="KW-0812">Transmembrane</keyword>
<keyword evidence="1" id="KW-0472">Membrane</keyword>
<proteinExistence type="predicted"/>
<organism evidence="2 3">
    <name type="scientific">SAR86 cluster bacterium SAR86B</name>
    <dbReference type="NCBI Taxonomy" id="1123867"/>
    <lineage>
        <taxon>Bacteria</taxon>
        <taxon>Pseudomonadati</taxon>
        <taxon>Pseudomonadota</taxon>
        <taxon>Gammaproteobacteria</taxon>
        <taxon>SAR86 cluster</taxon>
    </lineage>
</organism>
<dbReference type="PANTHER" id="PTHR32063:SF0">
    <property type="entry name" value="SWARMING MOTILITY PROTEIN SWRC"/>
    <property type="match status" value="1"/>
</dbReference>
<sequence length="1033" mass="113423">MKNIIDFALKKTKTTLLFAVLIIIVGSYSRVNIPIAASPNVTLPFVTVAVFLEGASPDDTSRLIARPLENRLNSVPGLKSIRSDSTLSFSRVFLEFEVGYDIDKALVDIKQGVEEIKNELPPSAEDPIIEEYNESNFPVMNLSIVGNGSLRQKVFHARELKERIESLEEILGANLSGAPDEVLEGVIDKSKMESLGVTLSDIYYSVSNNNLIIPGGKQDAEKGSFNIEVPSVIETAQDVYSIPIKVTPNAVVTLQDIAEIRRTFKDYDSYVRVNGQDAVSLEITLRTSANAIDASRGIRDIVNEYENKLPPNLELIITDDDSIYAVQMVKELNGNIIAAVILIMILVIATMGIRVSMLVGLSIPFCFLMTYLVLHAFGMEANFLVMMGLLLGMGMLIDGSIVVTEYADKKISEGLTRKEAYRGASKRMFYPILSSTATTIAAFTPLLVWPGFTGQFMKYLPITVIIVLCSSLFYSLILTPVMGANFGQRKGGLGKDNKTFTKIIDWYGNKIEKFVKNPIETVICIGAILSFILVSYSYYSKGTVYFAIVDPVKAEISIRGRGNLSSTEKKEIIQDVEAELIKIEELQSVYLRAGTEWWRSGSDKVGSGFVEIVPTAQRDISGLEVMQMVTERTSDIPGIIVEAQPDLGGPSFSSPIQISIYGSTEESAKNAAIEIENKIRSKVSGLTNIFSSNAYSAVEWSVEVDKQKAAQLGVSIGDVGALVQMLTSGFKAGEFRPDDAKEEVEIRVRFPKSDRTLTGISDLNVTTRNGSVPVSSFINVIPKENREKVSRQNGKYYFRINAATVDESAVDSKVAEIKELLKEVNLENGVSYAFEGMQEETDEVNAFLQNAGIAAVFIMLILLVTQFNSFYQAIIILLSVVISFIGVLLGLLITGKAFSSTMTGISIVTLAGIVVNNNIVLIDTFNALKNESPHIEKSIHIINACKQRLRPILLTSSTTIYGLLPLALGMSIDILNRDIFFGSPIVDWWSNLAVSIVFGLGFSTFITLILTPAVLALPYALRNDFKKLIKSYN</sequence>
<evidence type="ECO:0000313" key="2">
    <source>
        <dbReference type="EMBL" id="EJP74017.1"/>
    </source>
</evidence>
<keyword evidence="1" id="KW-1133">Transmembrane helix</keyword>
<gene>
    <name evidence="2" type="ORF">NT02SARS_0664</name>
</gene>
<dbReference type="Proteomes" id="UP000010116">
    <property type="component" value="Unassembled WGS sequence"/>
</dbReference>
<dbReference type="SUPFAM" id="SSF82693">
    <property type="entry name" value="Multidrug efflux transporter AcrB pore domain, PN1, PN2, PC1 and PC2 subdomains"/>
    <property type="match status" value="2"/>
</dbReference>
<feature type="transmembrane region" description="Helical" evidence="1">
    <location>
        <begin position="949"/>
        <end position="972"/>
    </location>
</feature>
<dbReference type="GO" id="GO:0042910">
    <property type="term" value="F:xenobiotic transmembrane transporter activity"/>
    <property type="evidence" value="ECO:0007669"/>
    <property type="project" value="TreeGrafter"/>
</dbReference>
<dbReference type="SUPFAM" id="SSF82866">
    <property type="entry name" value="Multidrug efflux transporter AcrB transmembrane domain"/>
    <property type="match status" value="2"/>
</dbReference>
<feature type="transmembrane region" description="Helical" evidence="1">
    <location>
        <begin position="905"/>
        <end position="928"/>
    </location>
</feature>
<feature type="transmembrane region" description="Helical" evidence="1">
    <location>
        <begin position="459"/>
        <end position="481"/>
    </location>
</feature>
<dbReference type="SUPFAM" id="SSF82714">
    <property type="entry name" value="Multidrug efflux transporter AcrB TolC docking domain, DN and DC subdomains"/>
    <property type="match status" value="2"/>
</dbReference>
<feature type="transmembrane region" description="Helical" evidence="1">
    <location>
        <begin position="383"/>
        <end position="407"/>
    </location>
</feature>
<dbReference type="Gene3D" id="3.30.70.1320">
    <property type="entry name" value="Multidrug efflux transporter AcrB pore domain like"/>
    <property type="match status" value="1"/>
</dbReference>
<evidence type="ECO:0000313" key="3">
    <source>
        <dbReference type="Proteomes" id="UP000010116"/>
    </source>
</evidence>
<name>J4V6H8_9GAMM</name>
<feature type="transmembrane region" description="Helical" evidence="1">
    <location>
        <begin position="428"/>
        <end position="447"/>
    </location>
</feature>
<feature type="transmembrane region" description="Helical" evidence="1">
    <location>
        <begin position="358"/>
        <end position="377"/>
    </location>
</feature>
<dbReference type="PANTHER" id="PTHR32063">
    <property type="match status" value="1"/>
</dbReference>
<dbReference type="Pfam" id="PF00873">
    <property type="entry name" value="ACR_tran"/>
    <property type="match status" value="1"/>
</dbReference>
<dbReference type="Gene3D" id="3.30.70.1440">
    <property type="entry name" value="Multidrug efflux transporter AcrB pore domain"/>
    <property type="match status" value="1"/>
</dbReference>
<dbReference type="AlphaFoldDB" id="J4V6H8"/>
<evidence type="ECO:0000256" key="1">
    <source>
        <dbReference type="SAM" id="Phobius"/>
    </source>
</evidence>
<protein>
    <submittedName>
        <fullName evidence="2">Acriflavin resistance protein</fullName>
    </submittedName>
</protein>
<feature type="transmembrane region" description="Helical" evidence="1">
    <location>
        <begin position="519"/>
        <end position="539"/>
    </location>
</feature>
<dbReference type="EMBL" id="JH611164">
    <property type="protein sequence ID" value="EJP74017.1"/>
    <property type="molecule type" value="Genomic_DNA"/>
</dbReference>
<dbReference type="PRINTS" id="PR00702">
    <property type="entry name" value="ACRIFLAVINRP"/>
</dbReference>
<dbReference type="Gene3D" id="3.30.2090.10">
    <property type="entry name" value="Multidrug efflux transporter AcrB TolC docking domain, DN and DC subdomains"/>
    <property type="match status" value="2"/>
</dbReference>
<feature type="transmembrane region" description="Helical" evidence="1">
    <location>
        <begin position="992"/>
        <end position="1021"/>
    </location>
</feature>
<feature type="transmembrane region" description="Helical" evidence="1">
    <location>
        <begin position="871"/>
        <end position="893"/>
    </location>
</feature>
<dbReference type="InterPro" id="IPR001036">
    <property type="entry name" value="Acrflvin-R"/>
</dbReference>